<dbReference type="PANTHER" id="PTHR20772">
    <property type="entry name" value="PROTEIN FMP42"/>
    <property type="match status" value="1"/>
</dbReference>
<dbReference type="SUPFAM" id="SSF103473">
    <property type="entry name" value="MFS general substrate transporter"/>
    <property type="match status" value="1"/>
</dbReference>
<dbReference type="GO" id="GO:0022857">
    <property type="term" value="F:transmembrane transporter activity"/>
    <property type="evidence" value="ECO:0007669"/>
    <property type="project" value="InterPro"/>
</dbReference>
<evidence type="ECO:0008006" key="12">
    <source>
        <dbReference type="Google" id="ProtNLM"/>
    </source>
</evidence>
<feature type="transmembrane region" description="Helical" evidence="9">
    <location>
        <begin position="112"/>
        <end position="132"/>
    </location>
</feature>
<comment type="subcellular location">
    <subcellularLocation>
        <location evidence="1">Membrane</location>
        <topology evidence="1">Multi-pass membrane protein</topology>
    </subcellularLocation>
</comment>
<dbReference type="Pfam" id="PF07690">
    <property type="entry name" value="MFS_1"/>
    <property type="match status" value="1"/>
</dbReference>
<feature type="transmembrane region" description="Helical" evidence="9">
    <location>
        <begin position="85"/>
        <end position="105"/>
    </location>
</feature>
<keyword evidence="4 9" id="KW-0812">Transmembrane</keyword>
<dbReference type="InterPro" id="IPR036259">
    <property type="entry name" value="MFS_trans_sf"/>
</dbReference>
<reference evidence="11" key="2">
    <citation type="submission" date="2010-04" db="EMBL/GenBank/DDBJ databases">
        <authorList>
            <person name="Buell R."/>
            <person name="Hamilton J."/>
            <person name="Hostetler J."/>
        </authorList>
    </citation>
    <scope>NUCLEOTIDE SEQUENCE [LARGE SCALE GENOMIC DNA]</scope>
    <source>
        <strain evidence="11">DAOM:BR144</strain>
    </source>
</reference>
<evidence type="ECO:0000256" key="5">
    <source>
        <dbReference type="ARBA" id="ARBA00022970"/>
    </source>
</evidence>
<feature type="compositionally biased region" description="Polar residues" evidence="8">
    <location>
        <begin position="241"/>
        <end position="256"/>
    </location>
</feature>
<dbReference type="eggNOG" id="ENOG502QRYG">
    <property type="taxonomic scope" value="Eukaryota"/>
</dbReference>
<evidence type="ECO:0000256" key="2">
    <source>
        <dbReference type="ARBA" id="ARBA00006595"/>
    </source>
</evidence>
<evidence type="ECO:0000256" key="8">
    <source>
        <dbReference type="SAM" id="MobiDB-lite"/>
    </source>
</evidence>
<feature type="transmembrane region" description="Helical" evidence="9">
    <location>
        <begin position="21"/>
        <end position="42"/>
    </location>
</feature>
<evidence type="ECO:0000313" key="11">
    <source>
        <dbReference type="Proteomes" id="UP000019132"/>
    </source>
</evidence>
<dbReference type="OMA" id="RMSFDAF"/>
<feature type="transmembrane region" description="Helical" evidence="9">
    <location>
        <begin position="390"/>
        <end position="411"/>
    </location>
</feature>
<keyword evidence="5" id="KW-0029">Amino-acid transport</keyword>
<dbReference type="AlphaFoldDB" id="K3WGH8"/>
<protein>
    <recommendedName>
        <fullName evidence="12">Major facilitator superfamily (MFS) profile domain-containing protein</fullName>
    </recommendedName>
</protein>
<feature type="transmembrane region" description="Helical" evidence="9">
    <location>
        <begin position="138"/>
        <end position="158"/>
    </location>
</feature>
<evidence type="ECO:0000256" key="4">
    <source>
        <dbReference type="ARBA" id="ARBA00022692"/>
    </source>
</evidence>
<comment type="similarity">
    <text evidence="2">Belongs to the SLC43A transporter (TC 2.A.1.44) family.</text>
</comment>
<dbReference type="GO" id="GO:0006865">
    <property type="term" value="P:amino acid transport"/>
    <property type="evidence" value="ECO:0007669"/>
    <property type="project" value="UniProtKB-KW"/>
</dbReference>
<dbReference type="STRING" id="431595.K3WGH8"/>
<reference evidence="10" key="3">
    <citation type="submission" date="2015-02" db="UniProtKB">
        <authorList>
            <consortium name="EnsemblProtists"/>
        </authorList>
    </citation>
    <scope>IDENTIFICATION</scope>
    <source>
        <strain evidence="10">DAOM BR144</strain>
    </source>
</reference>
<feature type="transmembrane region" description="Helical" evidence="9">
    <location>
        <begin position="339"/>
        <end position="359"/>
    </location>
</feature>
<dbReference type="InterPro" id="IPR052599">
    <property type="entry name" value="SLC43A_AATransporter"/>
</dbReference>
<evidence type="ECO:0000256" key="3">
    <source>
        <dbReference type="ARBA" id="ARBA00022448"/>
    </source>
</evidence>
<dbReference type="InParanoid" id="K3WGH8"/>
<feature type="transmembrane region" description="Helical" evidence="9">
    <location>
        <begin position="303"/>
        <end position="327"/>
    </location>
</feature>
<feature type="transmembrane region" description="Helical" evidence="9">
    <location>
        <begin position="170"/>
        <end position="189"/>
    </location>
</feature>
<evidence type="ECO:0000256" key="7">
    <source>
        <dbReference type="ARBA" id="ARBA00023136"/>
    </source>
</evidence>
<dbReference type="Proteomes" id="UP000019132">
    <property type="component" value="Unassembled WGS sequence"/>
</dbReference>
<keyword evidence="7 9" id="KW-0472">Membrane</keyword>
<proteinExistence type="inferred from homology"/>
<dbReference type="GO" id="GO:0016020">
    <property type="term" value="C:membrane"/>
    <property type="evidence" value="ECO:0007669"/>
    <property type="project" value="UniProtKB-SubCell"/>
</dbReference>
<evidence type="ECO:0000313" key="10">
    <source>
        <dbReference type="EnsemblProtists" id="PYU1_T004069"/>
    </source>
</evidence>
<accession>K3WGH8</accession>
<feature type="region of interest" description="Disordered" evidence="8">
    <location>
        <begin position="235"/>
        <end position="256"/>
    </location>
</feature>
<dbReference type="HOGENOM" id="CLU_042366_0_0_1"/>
<keyword evidence="11" id="KW-1185">Reference proteome</keyword>
<feature type="transmembrane region" description="Helical" evidence="9">
    <location>
        <begin position="201"/>
        <end position="222"/>
    </location>
</feature>
<reference evidence="11" key="1">
    <citation type="journal article" date="2010" name="Genome Biol.">
        <title>Genome sequence of the necrotrophic plant pathogen Pythium ultimum reveals original pathogenicity mechanisms and effector repertoire.</title>
        <authorList>
            <person name="Levesque C.A."/>
            <person name="Brouwer H."/>
            <person name="Cano L."/>
            <person name="Hamilton J.P."/>
            <person name="Holt C."/>
            <person name="Huitema E."/>
            <person name="Raffaele S."/>
            <person name="Robideau G.P."/>
            <person name="Thines M."/>
            <person name="Win J."/>
            <person name="Zerillo M.M."/>
            <person name="Beakes G.W."/>
            <person name="Boore J.L."/>
            <person name="Busam D."/>
            <person name="Dumas B."/>
            <person name="Ferriera S."/>
            <person name="Fuerstenberg S.I."/>
            <person name="Gachon C.M."/>
            <person name="Gaulin E."/>
            <person name="Govers F."/>
            <person name="Grenville-Briggs L."/>
            <person name="Horner N."/>
            <person name="Hostetler J."/>
            <person name="Jiang R.H."/>
            <person name="Johnson J."/>
            <person name="Krajaejun T."/>
            <person name="Lin H."/>
            <person name="Meijer H.J."/>
            <person name="Moore B."/>
            <person name="Morris P."/>
            <person name="Phuntmart V."/>
            <person name="Puiu D."/>
            <person name="Shetty J."/>
            <person name="Stajich J.E."/>
            <person name="Tripathy S."/>
            <person name="Wawra S."/>
            <person name="van West P."/>
            <person name="Whitty B.R."/>
            <person name="Coutinho P.M."/>
            <person name="Henrissat B."/>
            <person name="Martin F."/>
            <person name="Thomas P.D."/>
            <person name="Tyler B.M."/>
            <person name="De Vries R.P."/>
            <person name="Kamoun S."/>
            <person name="Yandell M."/>
            <person name="Tisserat N."/>
            <person name="Buell C.R."/>
        </authorList>
    </citation>
    <scope>NUCLEOTIDE SEQUENCE</scope>
    <source>
        <strain evidence="11">DAOM:BR144</strain>
    </source>
</reference>
<evidence type="ECO:0000256" key="1">
    <source>
        <dbReference type="ARBA" id="ARBA00004141"/>
    </source>
</evidence>
<keyword evidence="3" id="KW-0813">Transport</keyword>
<evidence type="ECO:0000256" key="6">
    <source>
        <dbReference type="ARBA" id="ARBA00022989"/>
    </source>
</evidence>
<dbReference type="PANTHER" id="PTHR20772:SF2">
    <property type="entry name" value="PROTEIN FMP42"/>
    <property type="match status" value="1"/>
</dbReference>
<dbReference type="EnsemblProtists" id="PYU1_T004069">
    <property type="protein sequence ID" value="PYU1_T004069"/>
    <property type="gene ID" value="PYU1_G004059"/>
</dbReference>
<keyword evidence="6 9" id="KW-1133">Transmembrane helix</keyword>
<feature type="transmembrane region" description="Helical" evidence="9">
    <location>
        <begin position="366"/>
        <end position="384"/>
    </location>
</feature>
<dbReference type="EMBL" id="GL376567">
    <property type="status" value="NOT_ANNOTATED_CDS"/>
    <property type="molecule type" value="Genomic_DNA"/>
</dbReference>
<sequence>MDEDYNKLQDAAGHRMEPRRIALVVVVLLSDLLFSGLVYGWAPLLLMLQDEQQYIELCDHSNALKPQNDSSPRSGCDAQENKLNLMFVVSVALMDGAALPLGFFLDYAGPKIAVAAAGVLEVAGLALLAFAQSQHFDVFVLAYTLIAVGGILTLMVSFPASFLVPKHQTAILAAANCLSDGSSIIFLGFYSIKSHFGVSRQYLLCILAAIAAVIYVVLIGLWHINEHTLRSIDAKGHDSQGTESTTSSELGPISNTNGTTAILQSGDCERVNSGDYRLPSISDDPSGQLVDAPIRTQIRTFEFVFIVVFAAVQELRTLVYIGTGTILLENYGDQEHDHLYTTIFSIVLPLGFLFIPIIDHVVDKKGLAAALVCTNILGLAYNSLALIPNLNVQCVTFFLFTGFQSFLYAVLSVFTAKIFGLQNMGTLIGLIYTVGAVMNLLEHPAVLLSNAYFGGELYVVQGICFALGVLLVPFTAFFCRRLKSGQEAQRKDPGIPFCIT</sequence>
<name>K3WGH8_GLOUD</name>
<organism evidence="10 11">
    <name type="scientific">Globisporangium ultimum (strain ATCC 200006 / CBS 805.95 / DAOM BR144)</name>
    <name type="common">Pythium ultimum</name>
    <dbReference type="NCBI Taxonomy" id="431595"/>
    <lineage>
        <taxon>Eukaryota</taxon>
        <taxon>Sar</taxon>
        <taxon>Stramenopiles</taxon>
        <taxon>Oomycota</taxon>
        <taxon>Peronosporomycetes</taxon>
        <taxon>Pythiales</taxon>
        <taxon>Pythiaceae</taxon>
        <taxon>Globisporangium</taxon>
    </lineage>
</organism>
<dbReference type="Gene3D" id="1.20.1250.20">
    <property type="entry name" value="MFS general substrate transporter like domains"/>
    <property type="match status" value="1"/>
</dbReference>
<feature type="transmembrane region" description="Helical" evidence="9">
    <location>
        <begin position="458"/>
        <end position="479"/>
    </location>
</feature>
<dbReference type="InterPro" id="IPR011701">
    <property type="entry name" value="MFS"/>
</dbReference>
<dbReference type="VEuPathDB" id="FungiDB:PYU1_G004059"/>
<evidence type="ECO:0000256" key="9">
    <source>
        <dbReference type="SAM" id="Phobius"/>
    </source>
</evidence>